<dbReference type="InterPro" id="IPR023271">
    <property type="entry name" value="Aquaporin-like"/>
</dbReference>
<dbReference type="EMBL" id="MN739947">
    <property type="protein sequence ID" value="QHT79278.1"/>
    <property type="molecule type" value="Genomic_DNA"/>
</dbReference>
<evidence type="ECO:0000256" key="1">
    <source>
        <dbReference type="ARBA" id="ARBA00004141"/>
    </source>
</evidence>
<keyword evidence="2 5" id="KW-0812">Transmembrane</keyword>
<feature type="transmembrane region" description="Helical" evidence="5">
    <location>
        <begin position="58"/>
        <end position="78"/>
    </location>
</feature>
<dbReference type="GO" id="GO:0016020">
    <property type="term" value="C:membrane"/>
    <property type="evidence" value="ECO:0007669"/>
    <property type="project" value="UniProtKB-SubCell"/>
</dbReference>
<evidence type="ECO:0000313" key="6">
    <source>
        <dbReference type="EMBL" id="QHT79278.1"/>
    </source>
</evidence>
<accession>A0A6C0HF87</accession>
<evidence type="ECO:0000256" key="3">
    <source>
        <dbReference type="ARBA" id="ARBA00022989"/>
    </source>
</evidence>
<dbReference type="AlphaFoldDB" id="A0A6C0HF87"/>
<protein>
    <recommendedName>
        <fullName evidence="7">Major intrinsic protein</fullName>
    </recommendedName>
</protein>
<dbReference type="InterPro" id="IPR000425">
    <property type="entry name" value="MIP"/>
</dbReference>
<evidence type="ECO:0000256" key="2">
    <source>
        <dbReference type="ARBA" id="ARBA00022692"/>
    </source>
</evidence>
<dbReference type="SUPFAM" id="SSF81338">
    <property type="entry name" value="Aquaporin-like"/>
    <property type="match status" value="1"/>
</dbReference>
<keyword evidence="4 5" id="KW-0472">Membrane</keyword>
<reference evidence="6" key="1">
    <citation type="journal article" date="2020" name="Nature">
        <title>Giant virus diversity and host interactions through global metagenomics.</title>
        <authorList>
            <person name="Schulz F."/>
            <person name="Roux S."/>
            <person name="Paez-Espino D."/>
            <person name="Jungbluth S."/>
            <person name="Walsh D.A."/>
            <person name="Denef V.J."/>
            <person name="McMahon K.D."/>
            <person name="Konstantinidis K.T."/>
            <person name="Eloe-Fadrosh E.A."/>
            <person name="Kyrpides N.C."/>
            <person name="Woyke T."/>
        </authorList>
    </citation>
    <scope>NUCLEOTIDE SEQUENCE</scope>
    <source>
        <strain evidence="6">GVMAG-M-3300023179-99</strain>
    </source>
</reference>
<evidence type="ECO:0000256" key="4">
    <source>
        <dbReference type="ARBA" id="ARBA00023136"/>
    </source>
</evidence>
<proteinExistence type="predicted"/>
<sequence length="81" mass="8458">MCIAEFVGTLLLISAVAFAKTPVYVIAAFAVATTIGSDLNPAVTLFKWMSGKVSQQNALYLVGAQLVAGACVGILYSMKKT</sequence>
<evidence type="ECO:0008006" key="7">
    <source>
        <dbReference type="Google" id="ProtNLM"/>
    </source>
</evidence>
<evidence type="ECO:0000256" key="5">
    <source>
        <dbReference type="SAM" id="Phobius"/>
    </source>
</evidence>
<name>A0A6C0HF87_9ZZZZ</name>
<keyword evidence="3 5" id="KW-1133">Transmembrane helix</keyword>
<comment type="subcellular location">
    <subcellularLocation>
        <location evidence="1">Membrane</location>
        <topology evidence="1">Multi-pass membrane protein</topology>
    </subcellularLocation>
</comment>
<dbReference type="Gene3D" id="1.20.1080.10">
    <property type="entry name" value="Glycerol uptake facilitator protein"/>
    <property type="match status" value="1"/>
</dbReference>
<organism evidence="6">
    <name type="scientific">viral metagenome</name>
    <dbReference type="NCBI Taxonomy" id="1070528"/>
    <lineage>
        <taxon>unclassified sequences</taxon>
        <taxon>metagenomes</taxon>
        <taxon>organismal metagenomes</taxon>
    </lineage>
</organism>
<dbReference type="Pfam" id="PF00230">
    <property type="entry name" value="MIP"/>
    <property type="match status" value="1"/>
</dbReference>
<dbReference type="GO" id="GO:0015267">
    <property type="term" value="F:channel activity"/>
    <property type="evidence" value="ECO:0007669"/>
    <property type="project" value="InterPro"/>
</dbReference>